<dbReference type="EMBL" id="FUIG01000013">
    <property type="protein sequence ID" value="SJM29012.1"/>
    <property type="molecule type" value="Genomic_DNA"/>
</dbReference>
<protein>
    <submittedName>
        <fullName evidence="1">Uncharacterized protein</fullName>
    </submittedName>
</protein>
<proteinExistence type="predicted"/>
<dbReference type="AlphaFoldDB" id="A0A2P9AD54"/>
<name>A0A2P9AD54_9HYPH</name>
<accession>A0A2P9AD54</accession>
<evidence type="ECO:0000313" key="2">
    <source>
        <dbReference type="Proteomes" id="UP000245698"/>
    </source>
</evidence>
<sequence>MAPPNARMLAQNAAWGLLIAGALQALGIVTRLCFGMADQALLEPVIGFIVFTPLPYRRWATPPGH</sequence>
<keyword evidence="2" id="KW-1185">Reference proteome</keyword>
<organism evidence="1 2">
    <name type="scientific">Mesorhizobium delmotii</name>
    <dbReference type="NCBI Taxonomy" id="1631247"/>
    <lineage>
        <taxon>Bacteria</taxon>
        <taxon>Pseudomonadati</taxon>
        <taxon>Pseudomonadota</taxon>
        <taxon>Alphaproteobacteria</taxon>
        <taxon>Hyphomicrobiales</taxon>
        <taxon>Phyllobacteriaceae</taxon>
        <taxon>Mesorhizobium</taxon>
    </lineage>
</organism>
<gene>
    <name evidence="1" type="ORF">BQ8482_110942</name>
</gene>
<dbReference type="Proteomes" id="UP000245698">
    <property type="component" value="Unassembled WGS sequence"/>
</dbReference>
<evidence type="ECO:0000313" key="1">
    <source>
        <dbReference type="EMBL" id="SJM29012.1"/>
    </source>
</evidence>
<reference evidence="2" key="1">
    <citation type="submission" date="2016-12" db="EMBL/GenBank/DDBJ databases">
        <authorList>
            <person name="Brunel B."/>
        </authorList>
    </citation>
    <scope>NUCLEOTIDE SEQUENCE [LARGE SCALE GENOMIC DNA]</scope>
</reference>